<gene>
    <name evidence="2" type="ordered locus">Arch_1699</name>
</gene>
<dbReference type="STRING" id="644284.Arch_1699"/>
<reference evidence="2 3" key="1">
    <citation type="journal article" date="2010" name="Stand. Genomic Sci.">
        <title>Complete genome sequence of Arcanobacterium haemolyticum type strain (11018).</title>
        <authorList>
            <person name="Yasawong M."/>
            <person name="Teshima H."/>
            <person name="Lapidus A."/>
            <person name="Nolan M."/>
            <person name="Lucas S."/>
            <person name="Glavina Del Rio T."/>
            <person name="Tice H."/>
            <person name="Cheng J."/>
            <person name="Bruce D."/>
            <person name="Detter C."/>
            <person name="Tapia R."/>
            <person name="Han C."/>
            <person name="Goodwin L."/>
            <person name="Pitluck S."/>
            <person name="Liolios K."/>
            <person name="Ivanova N."/>
            <person name="Mavromatis K."/>
            <person name="Mikhailova N."/>
            <person name="Pati A."/>
            <person name="Chen A."/>
            <person name="Palaniappan K."/>
            <person name="Land M."/>
            <person name="Hauser L."/>
            <person name="Chang Y."/>
            <person name="Jeffries C."/>
            <person name="Rohde M."/>
            <person name="Sikorski J."/>
            <person name="Pukall R."/>
            <person name="Goker M."/>
            <person name="Woyke T."/>
            <person name="Bristow J."/>
            <person name="Eisen J."/>
            <person name="Markowitz V."/>
            <person name="Hugenholtz P."/>
            <person name="Kyrpides N."/>
            <person name="Klenk H."/>
        </authorList>
    </citation>
    <scope>NUCLEOTIDE SEQUENCE [LARGE SCALE GENOMIC DNA]</scope>
    <source>
        <strain evidence="3">ATCC 9345 / DSM 20595 / CCUG 17215 / LMG 16163 / NBRC 15585 / NCTC 8452 / 11018</strain>
    </source>
</reference>
<sequence>MFCFLLKWCIVFRVKEKLTGESNAGELLAAHDAALLLPETSPATLYRWARQGKIPAVELPSGRKFFRRSDIEALLVPVVEEVDEA</sequence>
<dbReference type="InterPro" id="IPR009061">
    <property type="entry name" value="DNA-bd_dom_put_sf"/>
</dbReference>
<dbReference type="SUPFAM" id="SSF46955">
    <property type="entry name" value="Putative DNA-binding domain"/>
    <property type="match status" value="1"/>
</dbReference>
<dbReference type="Pfam" id="PF12728">
    <property type="entry name" value="HTH_17"/>
    <property type="match status" value="1"/>
</dbReference>
<dbReference type="Proteomes" id="UP000000376">
    <property type="component" value="Chromosome"/>
</dbReference>
<dbReference type="InterPro" id="IPR041657">
    <property type="entry name" value="HTH_17"/>
</dbReference>
<dbReference type="KEGG" id="ahe:Arch_1699"/>
<dbReference type="HOGENOM" id="CLU_2505569_0_0_11"/>
<dbReference type="OrthoDB" id="3261034at2"/>
<protein>
    <recommendedName>
        <fullName evidence="1">Helix-turn-helix domain-containing protein</fullName>
    </recommendedName>
</protein>
<accession>D7BL52</accession>
<dbReference type="eggNOG" id="COG2452">
    <property type="taxonomic scope" value="Bacteria"/>
</dbReference>
<evidence type="ECO:0000259" key="1">
    <source>
        <dbReference type="Pfam" id="PF12728"/>
    </source>
</evidence>
<dbReference type="AlphaFoldDB" id="D7BL52"/>
<organism evidence="2 3">
    <name type="scientific">Arcanobacterium haemolyticum (strain ATCC 9345 / DSM 20595 / CCM 5947 / CCUG 17215 / LMG 16163 / NBRC 15585 / NCTC 8452 / 11018)</name>
    <dbReference type="NCBI Taxonomy" id="644284"/>
    <lineage>
        <taxon>Bacteria</taxon>
        <taxon>Bacillati</taxon>
        <taxon>Actinomycetota</taxon>
        <taxon>Actinomycetes</taxon>
        <taxon>Actinomycetales</taxon>
        <taxon>Actinomycetaceae</taxon>
        <taxon>Arcanobacterium</taxon>
    </lineage>
</organism>
<feature type="domain" description="Helix-turn-helix" evidence="1">
    <location>
        <begin position="33"/>
        <end position="75"/>
    </location>
</feature>
<dbReference type="Gene3D" id="1.10.1660.10">
    <property type="match status" value="1"/>
</dbReference>
<keyword evidence="3" id="KW-1185">Reference proteome</keyword>
<evidence type="ECO:0000313" key="3">
    <source>
        <dbReference type="Proteomes" id="UP000000376"/>
    </source>
</evidence>
<evidence type="ECO:0000313" key="2">
    <source>
        <dbReference type="EMBL" id="ADH93382.1"/>
    </source>
</evidence>
<proteinExistence type="predicted"/>
<name>D7BL52_ARCHD</name>
<dbReference type="EMBL" id="CP002045">
    <property type="protein sequence ID" value="ADH93382.1"/>
    <property type="molecule type" value="Genomic_DNA"/>
</dbReference>